<evidence type="ECO:0000313" key="3">
    <source>
        <dbReference type="EMBL" id="RDH42024.1"/>
    </source>
</evidence>
<dbReference type="InterPro" id="IPR001638">
    <property type="entry name" value="Solute-binding_3/MltF_N"/>
</dbReference>
<dbReference type="AlphaFoldDB" id="A0A4P9VI29"/>
<dbReference type="Proteomes" id="UP000257039">
    <property type="component" value="Unassembled WGS sequence"/>
</dbReference>
<dbReference type="PANTHER" id="PTHR38834:SF3">
    <property type="entry name" value="SOLUTE-BINDING PROTEIN FAMILY 3_N-TERMINAL DOMAIN-CONTAINING PROTEIN"/>
    <property type="match status" value="1"/>
</dbReference>
<keyword evidence="1" id="KW-0812">Transmembrane</keyword>
<sequence>MFSYRIKNTSLYMYFSVFILTIILVYPNISQGKKLPMIFATFPPMNYLDDQGEIRGISYELVTQTVKAIGYTPEVTILPWKRAYKEAAEGHFAILFSFTKNEERIKQFLFTDFLIKIADVFFKRKELDITWNELTDLQNYVIGYTDGYNYAPVFLEAIHSGSFIAHKSPALETPEKQHLKNLFHKRVDLIICEIHQCKFYLGQNKKWKNAIDYIPKPIGKVRTFHAGVSRAWPNAEELLNQFNRQYQKIKQTGLRKKIVHKYIDDELE</sequence>
<dbReference type="Pfam" id="PF00497">
    <property type="entry name" value="SBP_bac_3"/>
    <property type="match status" value="1"/>
</dbReference>
<evidence type="ECO:0000313" key="4">
    <source>
        <dbReference type="Proteomes" id="UP000257039"/>
    </source>
</evidence>
<organism evidence="3 4">
    <name type="scientific">Zooshikella ganghwensis</name>
    <dbReference type="NCBI Taxonomy" id="202772"/>
    <lineage>
        <taxon>Bacteria</taxon>
        <taxon>Pseudomonadati</taxon>
        <taxon>Pseudomonadota</taxon>
        <taxon>Gammaproteobacteria</taxon>
        <taxon>Oceanospirillales</taxon>
        <taxon>Zooshikellaceae</taxon>
        <taxon>Zooshikella</taxon>
    </lineage>
</organism>
<reference evidence="3 4" key="1">
    <citation type="submission" date="2017-04" db="EMBL/GenBank/DDBJ databases">
        <title>Draft genome sequence of Zooshikella ganghwensis VG4 isolated from Red Sea sediments.</title>
        <authorList>
            <person name="Rehman Z."/>
            <person name="Alam I."/>
            <person name="Kamau A."/>
            <person name="Bajic V."/>
            <person name="Leiknes T."/>
        </authorList>
    </citation>
    <scope>NUCLEOTIDE SEQUENCE [LARGE SCALE GENOMIC DNA]</scope>
    <source>
        <strain evidence="3 4">VG4</strain>
    </source>
</reference>
<feature type="transmembrane region" description="Helical" evidence="1">
    <location>
        <begin position="12"/>
        <end position="29"/>
    </location>
</feature>
<name>A0A4P9VI29_9GAMM</name>
<keyword evidence="4" id="KW-1185">Reference proteome</keyword>
<evidence type="ECO:0000259" key="2">
    <source>
        <dbReference type="Pfam" id="PF00497"/>
    </source>
</evidence>
<feature type="domain" description="Solute-binding protein family 3/N-terminal" evidence="2">
    <location>
        <begin position="40"/>
        <end position="264"/>
    </location>
</feature>
<comment type="caution">
    <text evidence="3">The sequence shown here is derived from an EMBL/GenBank/DDBJ whole genome shotgun (WGS) entry which is preliminary data.</text>
</comment>
<dbReference type="PANTHER" id="PTHR38834">
    <property type="entry name" value="PERIPLASMIC SUBSTRATE BINDING PROTEIN FAMILY 3"/>
    <property type="match status" value="1"/>
</dbReference>
<keyword evidence="1" id="KW-0472">Membrane</keyword>
<dbReference type="Gene3D" id="3.40.190.10">
    <property type="entry name" value="Periplasmic binding protein-like II"/>
    <property type="match status" value="2"/>
</dbReference>
<accession>A0A4P9VI29</accession>
<evidence type="ECO:0000256" key="1">
    <source>
        <dbReference type="SAM" id="Phobius"/>
    </source>
</evidence>
<protein>
    <recommendedName>
        <fullName evidence="2">Solute-binding protein family 3/N-terminal domain-containing protein</fullName>
    </recommendedName>
</protein>
<dbReference type="EMBL" id="NDXW01000001">
    <property type="protein sequence ID" value="RDH42024.1"/>
    <property type="molecule type" value="Genomic_DNA"/>
</dbReference>
<dbReference type="SUPFAM" id="SSF53850">
    <property type="entry name" value="Periplasmic binding protein-like II"/>
    <property type="match status" value="1"/>
</dbReference>
<gene>
    <name evidence="3" type="ORF">B9G39_00410</name>
</gene>
<dbReference type="RefSeq" id="WP_094785595.1">
    <property type="nucleotide sequence ID" value="NZ_NDXW01000001.1"/>
</dbReference>
<keyword evidence="1" id="KW-1133">Transmembrane helix</keyword>
<proteinExistence type="predicted"/>